<organism evidence="1 2">
    <name type="scientific">Cetraspora pellucida</name>
    <dbReference type="NCBI Taxonomy" id="1433469"/>
    <lineage>
        <taxon>Eukaryota</taxon>
        <taxon>Fungi</taxon>
        <taxon>Fungi incertae sedis</taxon>
        <taxon>Mucoromycota</taxon>
        <taxon>Glomeromycotina</taxon>
        <taxon>Glomeromycetes</taxon>
        <taxon>Diversisporales</taxon>
        <taxon>Gigasporaceae</taxon>
        <taxon>Cetraspora</taxon>
    </lineage>
</organism>
<accession>A0A9N9PN69</accession>
<proteinExistence type="predicted"/>
<sequence length="64" mass="7589">KHISPRHEQIPTGHKPKWFTILEEKTIIHSLTRKLNSNLSLLQTNSLSFRTEHYNLKSKPWLIT</sequence>
<dbReference type="Proteomes" id="UP000789759">
    <property type="component" value="Unassembled WGS sequence"/>
</dbReference>
<name>A0A9N9PN69_9GLOM</name>
<feature type="non-terminal residue" evidence="1">
    <location>
        <position position="1"/>
    </location>
</feature>
<feature type="non-terminal residue" evidence="1">
    <location>
        <position position="64"/>
    </location>
</feature>
<dbReference type="AlphaFoldDB" id="A0A9N9PN69"/>
<protein>
    <submittedName>
        <fullName evidence="1">16857_t:CDS:1</fullName>
    </submittedName>
</protein>
<evidence type="ECO:0000313" key="1">
    <source>
        <dbReference type="EMBL" id="CAG8837864.1"/>
    </source>
</evidence>
<dbReference type="EMBL" id="CAJVQA010082606">
    <property type="protein sequence ID" value="CAG8837864.1"/>
    <property type="molecule type" value="Genomic_DNA"/>
</dbReference>
<evidence type="ECO:0000313" key="2">
    <source>
        <dbReference type="Proteomes" id="UP000789759"/>
    </source>
</evidence>
<reference evidence="1" key="1">
    <citation type="submission" date="2021-06" db="EMBL/GenBank/DDBJ databases">
        <authorList>
            <person name="Kallberg Y."/>
            <person name="Tangrot J."/>
            <person name="Rosling A."/>
        </authorList>
    </citation>
    <scope>NUCLEOTIDE SEQUENCE</scope>
    <source>
        <strain evidence="1">FL966</strain>
    </source>
</reference>
<gene>
    <name evidence="1" type="ORF">CPELLU_LOCUS21630</name>
</gene>
<keyword evidence="2" id="KW-1185">Reference proteome</keyword>
<comment type="caution">
    <text evidence="1">The sequence shown here is derived from an EMBL/GenBank/DDBJ whole genome shotgun (WGS) entry which is preliminary data.</text>
</comment>